<keyword evidence="1" id="KW-0812">Transmembrane</keyword>
<dbReference type="SUPFAM" id="SSF158472">
    <property type="entry name" value="HAMP domain-like"/>
    <property type="match status" value="1"/>
</dbReference>
<dbReference type="GO" id="GO:0016020">
    <property type="term" value="C:membrane"/>
    <property type="evidence" value="ECO:0007669"/>
    <property type="project" value="InterPro"/>
</dbReference>
<proteinExistence type="predicted"/>
<feature type="non-terminal residue" evidence="3">
    <location>
        <position position="86"/>
    </location>
</feature>
<evidence type="ECO:0000313" key="3">
    <source>
        <dbReference type="EMBL" id="MPR31740.1"/>
    </source>
</evidence>
<evidence type="ECO:0000256" key="1">
    <source>
        <dbReference type="SAM" id="Phobius"/>
    </source>
</evidence>
<evidence type="ECO:0000259" key="2">
    <source>
        <dbReference type="PROSITE" id="PS50885"/>
    </source>
</evidence>
<accession>A0A5N7MYY6</accession>
<dbReference type="GO" id="GO:0007165">
    <property type="term" value="P:signal transduction"/>
    <property type="evidence" value="ECO:0007669"/>
    <property type="project" value="InterPro"/>
</dbReference>
<dbReference type="EMBL" id="VOSK01000972">
    <property type="protein sequence ID" value="MPR31740.1"/>
    <property type="molecule type" value="Genomic_DNA"/>
</dbReference>
<dbReference type="AlphaFoldDB" id="A0A5N7MYY6"/>
<dbReference type="Proteomes" id="UP000403266">
    <property type="component" value="Unassembled WGS sequence"/>
</dbReference>
<keyword evidence="1" id="KW-1133">Transmembrane helix</keyword>
<sequence length="86" mass="9506">MTYSSVFPQWEWVIATGVYIDQLDAMNADYRNTLLQMVAVAAIIMLLIAFGLGRSISKPIQKLVANMRALASGDLNVTIEGTSRRD</sequence>
<gene>
    <name evidence="3" type="ORF">FS320_44825</name>
</gene>
<organism evidence="3 4">
    <name type="scientific">Microvirga tunisiensis</name>
    <dbReference type="NCBI Taxonomy" id="2108360"/>
    <lineage>
        <taxon>Bacteria</taxon>
        <taxon>Pseudomonadati</taxon>
        <taxon>Pseudomonadota</taxon>
        <taxon>Alphaproteobacteria</taxon>
        <taxon>Hyphomicrobiales</taxon>
        <taxon>Methylobacteriaceae</taxon>
        <taxon>Microvirga</taxon>
    </lineage>
</organism>
<dbReference type="CDD" id="cd06225">
    <property type="entry name" value="HAMP"/>
    <property type="match status" value="1"/>
</dbReference>
<dbReference type="Gene3D" id="1.10.8.500">
    <property type="entry name" value="HAMP domain in histidine kinase"/>
    <property type="match status" value="1"/>
</dbReference>
<dbReference type="PROSITE" id="PS50885">
    <property type="entry name" value="HAMP"/>
    <property type="match status" value="1"/>
</dbReference>
<evidence type="ECO:0000313" key="4">
    <source>
        <dbReference type="Proteomes" id="UP000403266"/>
    </source>
</evidence>
<reference evidence="3 4" key="1">
    <citation type="journal article" date="2019" name="Syst. Appl. Microbiol.">
        <title>Microvirga tunisiensis sp. nov., a root nodule symbiotic bacterium isolated from Lupinus micranthus and L. luteus grown in Northern Tunisia.</title>
        <authorList>
            <person name="Msaddak A."/>
            <person name="Rejili M."/>
            <person name="Duran D."/>
            <person name="Mars M."/>
            <person name="Palacios J.M."/>
            <person name="Ruiz-Argueso T."/>
            <person name="Rey L."/>
            <person name="Imperial J."/>
        </authorList>
    </citation>
    <scope>NUCLEOTIDE SEQUENCE [LARGE SCALE GENOMIC DNA]</scope>
    <source>
        <strain evidence="3 4">Lmie10</strain>
    </source>
</reference>
<dbReference type="RefSeq" id="WP_152718821.1">
    <property type="nucleotide sequence ID" value="NZ_VOSJ01001084.1"/>
</dbReference>
<dbReference type="Pfam" id="PF00672">
    <property type="entry name" value="HAMP"/>
    <property type="match status" value="1"/>
</dbReference>
<comment type="caution">
    <text evidence="3">The sequence shown here is derived from an EMBL/GenBank/DDBJ whole genome shotgun (WGS) entry which is preliminary data.</text>
</comment>
<keyword evidence="1" id="KW-0472">Membrane</keyword>
<keyword evidence="4" id="KW-1185">Reference proteome</keyword>
<dbReference type="OrthoDB" id="8482111at2"/>
<feature type="transmembrane region" description="Helical" evidence="1">
    <location>
        <begin position="34"/>
        <end position="53"/>
    </location>
</feature>
<name>A0A5N7MYY6_9HYPH</name>
<feature type="domain" description="HAMP" evidence="2">
    <location>
        <begin position="54"/>
        <end position="86"/>
    </location>
</feature>
<dbReference type="InterPro" id="IPR003660">
    <property type="entry name" value="HAMP_dom"/>
</dbReference>
<protein>
    <submittedName>
        <fullName evidence="3">HAMP domain-containing protein</fullName>
    </submittedName>
</protein>
<dbReference type="Gene3D" id="3.30.450.20">
    <property type="entry name" value="PAS domain"/>
    <property type="match status" value="1"/>
</dbReference>